<evidence type="ECO:0000313" key="6">
    <source>
        <dbReference type="EMBL" id="TEW66827.1"/>
    </source>
</evidence>
<proteinExistence type="inferred from homology"/>
<dbReference type="PANTHER" id="PTHR23073">
    <property type="entry name" value="26S PROTEASOME REGULATORY SUBUNIT"/>
    <property type="match status" value="1"/>
</dbReference>
<dbReference type="Proteomes" id="UP000297248">
    <property type="component" value="Unassembled WGS sequence"/>
</dbReference>
<dbReference type="SMART" id="SM00382">
    <property type="entry name" value="AAA"/>
    <property type="match status" value="1"/>
</dbReference>
<dbReference type="GO" id="GO:0005524">
    <property type="term" value="F:ATP binding"/>
    <property type="evidence" value="ECO:0007669"/>
    <property type="project" value="UniProtKB-KW"/>
</dbReference>
<feature type="domain" description="AAA+ ATPase" evidence="4">
    <location>
        <begin position="66"/>
        <end position="212"/>
    </location>
</feature>
<reference evidence="5 8" key="3">
    <citation type="submission" date="2020-08" db="EMBL/GenBank/DDBJ databases">
        <title>Genomic Encyclopedia of Type Strains, Phase IV (KMG-IV): sequencing the most valuable type-strain genomes for metagenomic binning, comparative biology and taxonomic classification.</title>
        <authorList>
            <person name="Goeker M."/>
        </authorList>
    </citation>
    <scope>NUCLEOTIDE SEQUENCE [LARGE SCALE GENOMIC DNA]</scope>
    <source>
        <strain evidence="5 8">DSM 100995</strain>
    </source>
</reference>
<gene>
    <name evidence="6" type="ORF">E2R65_10450</name>
    <name evidence="5" type="ORF">GGR35_003904</name>
</gene>
<dbReference type="InterPro" id="IPR003593">
    <property type="entry name" value="AAA+_ATPase"/>
</dbReference>
<dbReference type="Proteomes" id="UP000583101">
    <property type="component" value="Unassembled WGS sequence"/>
</dbReference>
<comment type="caution">
    <text evidence="6">The sequence shown here is derived from an EMBL/GenBank/DDBJ whole genome shotgun (WGS) entry which is preliminary data.</text>
</comment>
<evidence type="ECO:0000259" key="4">
    <source>
        <dbReference type="SMART" id="SM00382"/>
    </source>
</evidence>
<dbReference type="AlphaFoldDB" id="A0A4Y8ADY7"/>
<dbReference type="GO" id="GO:0016887">
    <property type="term" value="F:ATP hydrolysis activity"/>
    <property type="evidence" value="ECO:0007669"/>
    <property type="project" value="InterPro"/>
</dbReference>
<dbReference type="RefSeq" id="WP_134336432.1">
    <property type="nucleotide sequence ID" value="NZ_BMCZ01000003.1"/>
</dbReference>
<evidence type="ECO:0000256" key="2">
    <source>
        <dbReference type="ARBA" id="ARBA00022741"/>
    </source>
</evidence>
<evidence type="ECO:0000313" key="7">
    <source>
        <dbReference type="Proteomes" id="UP000297248"/>
    </source>
</evidence>
<dbReference type="Pfam" id="PF00004">
    <property type="entry name" value="AAA"/>
    <property type="match status" value="1"/>
</dbReference>
<keyword evidence="3 6" id="KW-0067">ATP-binding</keyword>
<dbReference type="EMBL" id="JACIEG010000009">
    <property type="protein sequence ID" value="MBB3971276.1"/>
    <property type="molecule type" value="Genomic_DNA"/>
</dbReference>
<organism evidence="6 7">
    <name type="scientific">Mucilaginibacter phyllosphaerae</name>
    <dbReference type="NCBI Taxonomy" id="1812349"/>
    <lineage>
        <taxon>Bacteria</taxon>
        <taxon>Pseudomonadati</taxon>
        <taxon>Bacteroidota</taxon>
        <taxon>Sphingobacteriia</taxon>
        <taxon>Sphingobacteriales</taxon>
        <taxon>Sphingobacteriaceae</taxon>
        <taxon>Mucilaginibacter</taxon>
    </lineage>
</organism>
<evidence type="ECO:0000256" key="1">
    <source>
        <dbReference type="ARBA" id="ARBA00006914"/>
    </source>
</evidence>
<protein>
    <submittedName>
        <fullName evidence="6">ATP-binding protein</fullName>
    </submittedName>
    <submittedName>
        <fullName evidence="5">SpoVK/Ycf46/Vps4 family AAA+-type ATPase</fullName>
    </submittedName>
</protein>
<keyword evidence="2" id="KW-0547">Nucleotide-binding</keyword>
<dbReference type="Gene3D" id="3.40.50.300">
    <property type="entry name" value="P-loop containing nucleotide triphosphate hydrolases"/>
    <property type="match status" value="1"/>
</dbReference>
<keyword evidence="8" id="KW-1185">Reference proteome</keyword>
<dbReference type="InterPro" id="IPR003959">
    <property type="entry name" value="ATPase_AAA_core"/>
</dbReference>
<reference evidence="6" key="2">
    <citation type="submission" date="2019-03" db="EMBL/GenBank/DDBJ databases">
        <authorList>
            <person name="Yan Y.-Q."/>
            <person name="Du Z.-J."/>
        </authorList>
    </citation>
    <scope>NUCLEOTIDE SEQUENCE</scope>
    <source>
        <strain evidence="6">PP-F2FG21</strain>
    </source>
</reference>
<dbReference type="InterPro" id="IPR027417">
    <property type="entry name" value="P-loop_NTPase"/>
</dbReference>
<dbReference type="InterPro" id="IPR050221">
    <property type="entry name" value="26S_Proteasome_ATPase"/>
</dbReference>
<reference evidence="6 7" key="1">
    <citation type="journal article" date="2016" name="Int. J. Syst. Evol. Microbiol.">
        <title>Proposal of Mucilaginibacter phyllosphaerae sp. nov. isolated from the phyllosphere of Galium album.</title>
        <authorList>
            <person name="Aydogan E.L."/>
            <person name="Busse H.J."/>
            <person name="Moser G."/>
            <person name="Muller C."/>
            <person name="Kampfer P."/>
            <person name="Glaeser S.P."/>
        </authorList>
    </citation>
    <scope>NUCLEOTIDE SEQUENCE [LARGE SCALE GENOMIC DNA]</scope>
    <source>
        <strain evidence="6 7">PP-F2FG21</strain>
    </source>
</reference>
<dbReference type="EMBL" id="SNQG01000003">
    <property type="protein sequence ID" value="TEW66827.1"/>
    <property type="molecule type" value="Genomic_DNA"/>
</dbReference>
<name>A0A4Y8ADY7_9SPHI</name>
<dbReference type="OrthoDB" id="7438987at2"/>
<comment type="similarity">
    <text evidence="1">Belongs to the AAA ATPase family.</text>
</comment>
<evidence type="ECO:0000313" key="5">
    <source>
        <dbReference type="EMBL" id="MBB3971276.1"/>
    </source>
</evidence>
<evidence type="ECO:0000313" key="8">
    <source>
        <dbReference type="Proteomes" id="UP000583101"/>
    </source>
</evidence>
<accession>A0A4Y8ADY7</accession>
<evidence type="ECO:0000256" key="3">
    <source>
        <dbReference type="ARBA" id="ARBA00022840"/>
    </source>
</evidence>
<sequence length="290" mass="32148">MDVQLQQNKHPDKASQKAFDQLIAIDNQKEALLNSLELFFNTMKVEKWHKTHHANKLAFFSNILSGTPLIILSGDVGCGKTALAHSIGTPLSNIIQKRVITYETPSNIRGGGHVGEIGNRITDAFAQVKKSIKAGEMGILIIDEADDLATDRDQNQAHHEDRAGLNVLIKQIDLVSREKIELAVILITNRLKVLDPAVIRRAVQVIEFERPNAKARELVFKSIFEGTILSTGELNKLIDASEGKILYSFSDLIQKVGKQALFLAIQTNVPFSIDLYLDVLKTVKPSPLIK</sequence>
<dbReference type="SUPFAM" id="SSF52540">
    <property type="entry name" value="P-loop containing nucleoside triphosphate hydrolases"/>
    <property type="match status" value="1"/>
</dbReference>
<dbReference type="CDD" id="cd19481">
    <property type="entry name" value="RecA-like_protease"/>
    <property type="match status" value="1"/>
</dbReference>